<feature type="transmembrane region" description="Helical" evidence="6">
    <location>
        <begin position="335"/>
        <end position="356"/>
    </location>
</feature>
<dbReference type="PROSITE" id="PS50850">
    <property type="entry name" value="MFS"/>
    <property type="match status" value="1"/>
</dbReference>
<evidence type="ECO:0000256" key="1">
    <source>
        <dbReference type="ARBA" id="ARBA00004141"/>
    </source>
</evidence>
<dbReference type="EMBL" id="OZ022410">
    <property type="protein sequence ID" value="CAK9441201.1"/>
    <property type="molecule type" value="Genomic_DNA"/>
</dbReference>
<proteinExistence type="predicted"/>
<gene>
    <name evidence="8" type="ORF">LODBEIA_P50700</name>
</gene>
<dbReference type="Proteomes" id="UP001497383">
    <property type="component" value="Chromosome 6"/>
</dbReference>
<dbReference type="SUPFAM" id="SSF103473">
    <property type="entry name" value="MFS general substrate transporter"/>
    <property type="match status" value="1"/>
</dbReference>
<dbReference type="InterPro" id="IPR005828">
    <property type="entry name" value="MFS_sugar_transport-like"/>
</dbReference>
<dbReference type="CDD" id="cd17316">
    <property type="entry name" value="MFS_SV2_like"/>
    <property type="match status" value="1"/>
</dbReference>
<name>A0ABP0ZV08_9ASCO</name>
<evidence type="ECO:0000313" key="9">
    <source>
        <dbReference type="Proteomes" id="UP001497383"/>
    </source>
</evidence>
<protein>
    <recommendedName>
        <fullName evidence="7">Major facilitator superfamily (MFS) profile domain-containing protein</fullName>
    </recommendedName>
</protein>
<evidence type="ECO:0000313" key="8">
    <source>
        <dbReference type="EMBL" id="CAK9441201.1"/>
    </source>
</evidence>
<feature type="compositionally biased region" description="Basic and acidic residues" evidence="5">
    <location>
        <begin position="517"/>
        <end position="526"/>
    </location>
</feature>
<organism evidence="8 9">
    <name type="scientific">Lodderomyces beijingensis</name>
    <dbReference type="NCBI Taxonomy" id="1775926"/>
    <lineage>
        <taxon>Eukaryota</taxon>
        <taxon>Fungi</taxon>
        <taxon>Dikarya</taxon>
        <taxon>Ascomycota</taxon>
        <taxon>Saccharomycotina</taxon>
        <taxon>Pichiomycetes</taxon>
        <taxon>Debaryomycetaceae</taxon>
        <taxon>Candida/Lodderomyces clade</taxon>
        <taxon>Lodderomyces</taxon>
    </lineage>
</organism>
<feature type="transmembrane region" description="Helical" evidence="6">
    <location>
        <begin position="146"/>
        <end position="165"/>
    </location>
</feature>
<feature type="transmembrane region" description="Helical" evidence="6">
    <location>
        <begin position="207"/>
        <end position="228"/>
    </location>
</feature>
<feature type="region of interest" description="Disordered" evidence="5">
    <location>
        <begin position="488"/>
        <end position="543"/>
    </location>
</feature>
<dbReference type="GeneID" id="92210266"/>
<evidence type="ECO:0000256" key="2">
    <source>
        <dbReference type="ARBA" id="ARBA00022692"/>
    </source>
</evidence>
<comment type="subcellular location">
    <subcellularLocation>
        <location evidence="1">Membrane</location>
        <topology evidence="1">Multi-pass membrane protein</topology>
    </subcellularLocation>
</comment>
<evidence type="ECO:0000256" key="5">
    <source>
        <dbReference type="SAM" id="MobiDB-lite"/>
    </source>
</evidence>
<dbReference type="InterPro" id="IPR020846">
    <property type="entry name" value="MFS_dom"/>
</dbReference>
<accession>A0ABP0ZV08</accession>
<dbReference type="PANTHER" id="PTHR23508">
    <property type="entry name" value="CARBOXYLIC ACID TRANSPORTER PROTEIN HOMOLOG"/>
    <property type="match status" value="1"/>
</dbReference>
<feature type="transmembrane region" description="Helical" evidence="6">
    <location>
        <begin position="117"/>
        <end position="139"/>
    </location>
</feature>
<feature type="transmembrane region" description="Helical" evidence="6">
    <location>
        <begin position="363"/>
        <end position="381"/>
    </location>
</feature>
<dbReference type="Pfam" id="PF00083">
    <property type="entry name" value="Sugar_tr"/>
    <property type="match status" value="1"/>
</dbReference>
<dbReference type="InterPro" id="IPR036259">
    <property type="entry name" value="MFS_trans_sf"/>
</dbReference>
<dbReference type="Gene3D" id="1.20.1250.20">
    <property type="entry name" value="MFS general substrate transporter like domains"/>
    <property type="match status" value="2"/>
</dbReference>
<evidence type="ECO:0000259" key="7">
    <source>
        <dbReference type="PROSITE" id="PS50850"/>
    </source>
</evidence>
<feature type="transmembrane region" description="Helical" evidence="6">
    <location>
        <begin position="177"/>
        <end position="195"/>
    </location>
</feature>
<keyword evidence="4 6" id="KW-0472">Membrane</keyword>
<evidence type="ECO:0000256" key="4">
    <source>
        <dbReference type="ARBA" id="ARBA00023136"/>
    </source>
</evidence>
<keyword evidence="2 6" id="KW-0812">Transmembrane</keyword>
<feature type="transmembrane region" description="Helical" evidence="6">
    <location>
        <begin position="294"/>
        <end position="315"/>
    </location>
</feature>
<keyword evidence="9" id="KW-1185">Reference proteome</keyword>
<evidence type="ECO:0000256" key="3">
    <source>
        <dbReference type="ARBA" id="ARBA00022989"/>
    </source>
</evidence>
<sequence length="543" mass="60605">MSAEPSSSAQSVHSIASKDVIAHNKHVVHPPEFTSVAIKTYFKTRISSLWVGWDELRQNDWYEVVNPFSPLVEMNKHQWNYFLMGFGAWTMDAFDFFCTTLNVQNLATSFGRTTYDITWAITLVLMFRSVGAIIFGFFGDRYGRKWPYIVNVSLLVLIQLGTGFVTTYEQFLGVRSIFGVAMGGIFGICSAEALADAPPRARGILSGIFQEGYAFGHLLAVVFQRAFITTGDRVWNNMFFFSAGVSVILVIWRLCHPETDTFQRQKARFDAGAEQRNSKLAEFRSQAKKAMKTYWLTIIYMVLMMAGFNFSAHGSQDLYPHLLESQYTYTANQTTIINVCAMLGAITGGTIIGHVSTYIGRRTAILTGNVIACAMIYPWAFKPMWVTAFFMQFGIQGSWAVVPIHLSELSPPQYKAFVAGVSYQLGNLISSASATIEAKLDESINDLAKTMAIFVAAILIYMIIVIILGPENRGSDLGVERDDEYDIYEHKDESRADEESQQAARKSVESDGVESAGEEKKVKVTVEEVAAEDEESVKGEQRV</sequence>
<feature type="transmembrane region" description="Helical" evidence="6">
    <location>
        <begin position="234"/>
        <end position="255"/>
    </location>
</feature>
<reference evidence="8 9" key="1">
    <citation type="submission" date="2024-03" db="EMBL/GenBank/DDBJ databases">
        <authorList>
            <person name="Brejova B."/>
        </authorList>
    </citation>
    <scope>NUCLEOTIDE SEQUENCE [LARGE SCALE GENOMIC DNA]</scope>
    <source>
        <strain evidence="8 9">CBS 14171</strain>
    </source>
</reference>
<feature type="transmembrane region" description="Helical" evidence="6">
    <location>
        <begin position="450"/>
        <end position="468"/>
    </location>
</feature>
<keyword evidence="3 6" id="KW-1133">Transmembrane helix</keyword>
<evidence type="ECO:0000256" key="6">
    <source>
        <dbReference type="SAM" id="Phobius"/>
    </source>
</evidence>
<dbReference type="RefSeq" id="XP_066832008.1">
    <property type="nucleotide sequence ID" value="XM_066975362.1"/>
</dbReference>
<dbReference type="PANTHER" id="PTHR23508:SF10">
    <property type="entry name" value="CARBOXYLIC ACID TRANSPORTER PROTEIN HOMOLOG"/>
    <property type="match status" value="1"/>
</dbReference>
<feature type="compositionally biased region" description="Basic and acidic residues" evidence="5">
    <location>
        <begin position="488"/>
        <end position="498"/>
    </location>
</feature>
<feature type="domain" description="Major facilitator superfamily (MFS) profile" evidence="7">
    <location>
        <begin position="81"/>
        <end position="473"/>
    </location>
</feature>